<dbReference type="Proteomes" id="UP000535182">
    <property type="component" value="Unassembled WGS sequence"/>
</dbReference>
<dbReference type="GO" id="GO:0004335">
    <property type="term" value="F:galactokinase activity"/>
    <property type="evidence" value="ECO:0007669"/>
    <property type="project" value="TreeGrafter"/>
</dbReference>
<reference evidence="4 5" key="1">
    <citation type="submission" date="2020-08" db="EMBL/GenBank/DDBJ databases">
        <title>Genomic Encyclopedia of Type Strains, Phase IV (KMG-V): Genome sequencing to study the core and pangenomes of soil and plant-associated prokaryotes.</title>
        <authorList>
            <person name="Whitman W."/>
        </authorList>
    </citation>
    <scope>NUCLEOTIDE SEQUENCE [LARGE SCALE GENOMIC DNA]</scope>
    <source>
        <strain evidence="4 5">X5P2</strain>
    </source>
</reference>
<dbReference type="EMBL" id="JACHEB010000011">
    <property type="protein sequence ID" value="MBB5330718.1"/>
    <property type="molecule type" value="Genomic_DNA"/>
</dbReference>
<protein>
    <submittedName>
        <fullName evidence="4">Galactokinase</fullName>
    </submittedName>
</protein>
<organism evidence="4 5">
    <name type="scientific">Tunturiibacter gelidiferens</name>
    <dbReference type="NCBI Taxonomy" id="3069689"/>
    <lineage>
        <taxon>Bacteria</taxon>
        <taxon>Pseudomonadati</taxon>
        <taxon>Acidobacteriota</taxon>
        <taxon>Terriglobia</taxon>
        <taxon>Terriglobales</taxon>
        <taxon>Acidobacteriaceae</taxon>
        <taxon>Tunturiibacter</taxon>
    </lineage>
</organism>
<evidence type="ECO:0000256" key="2">
    <source>
        <dbReference type="ARBA" id="ARBA00022840"/>
    </source>
</evidence>
<dbReference type="PANTHER" id="PTHR10457:SF7">
    <property type="entry name" value="GALACTOKINASE-RELATED"/>
    <property type="match status" value="1"/>
</dbReference>
<keyword evidence="5" id="KW-1185">Reference proteome</keyword>
<evidence type="ECO:0000256" key="1">
    <source>
        <dbReference type="ARBA" id="ARBA00022741"/>
    </source>
</evidence>
<evidence type="ECO:0000313" key="5">
    <source>
        <dbReference type="Proteomes" id="UP000535182"/>
    </source>
</evidence>
<gene>
    <name evidence="4" type="ORF">HDF14_004354</name>
</gene>
<name>A0A9X0QI88_9BACT</name>
<dbReference type="InterPro" id="IPR013750">
    <property type="entry name" value="GHMP_kinase_C_dom"/>
</dbReference>
<evidence type="ECO:0000259" key="3">
    <source>
        <dbReference type="Pfam" id="PF08544"/>
    </source>
</evidence>
<accession>A0A9X0QI88</accession>
<proteinExistence type="predicted"/>
<keyword evidence="1" id="KW-0547">Nucleotide-binding</keyword>
<dbReference type="GO" id="GO:0005524">
    <property type="term" value="F:ATP binding"/>
    <property type="evidence" value="ECO:0007669"/>
    <property type="project" value="UniProtKB-KW"/>
</dbReference>
<sequence>MRNDFSASCEEVDALVEIATRQDGCLGARITGGGFGGCTVNLVRADHADRFIEAIQRQYERSKGILANCYVCEPSDGALAIAPRETAR</sequence>
<dbReference type="Pfam" id="PF08544">
    <property type="entry name" value="GHMP_kinases_C"/>
    <property type="match status" value="1"/>
</dbReference>
<dbReference type="PANTHER" id="PTHR10457">
    <property type="entry name" value="MEVALONATE KINASE/GALACTOKINASE"/>
    <property type="match status" value="1"/>
</dbReference>
<dbReference type="SUPFAM" id="SSF55060">
    <property type="entry name" value="GHMP Kinase, C-terminal domain"/>
    <property type="match status" value="1"/>
</dbReference>
<feature type="domain" description="GHMP kinase C-terminal" evidence="3">
    <location>
        <begin position="7"/>
        <end position="60"/>
    </location>
</feature>
<comment type="caution">
    <text evidence="4">The sequence shown here is derived from an EMBL/GenBank/DDBJ whole genome shotgun (WGS) entry which is preliminary data.</text>
</comment>
<dbReference type="AlphaFoldDB" id="A0A9X0QI88"/>
<dbReference type="GO" id="GO:0005829">
    <property type="term" value="C:cytosol"/>
    <property type="evidence" value="ECO:0007669"/>
    <property type="project" value="TreeGrafter"/>
</dbReference>
<evidence type="ECO:0000313" key="4">
    <source>
        <dbReference type="EMBL" id="MBB5330718.1"/>
    </source>
</evidence>
<dbReference type="Gene3D" id="3.30.70.890">
    <property type="entry name" value="GHMP kinase, C-terminal domain"/>
    <property type="match status" value="1"/>
</dbReference>
<dbReference type="GO" id="GO:0006012">
    <property type="term" value="P:galactose metabolic process"/>
    <property type="evidence" value="ECO:0007669"/>
    <property type="project" value="TreeGrafter"/>
</dbReference>
<dbReference type="InterPro" id="IPR036554">
    <property type="entry name" value="GHMP_kinase_C_sf"/>
</dbReference>
<keyword evidence="2" id="KW-0067">ATP-binding</keyword>